<dbReference type="Pfam" id="PF15612">
    <property type="entry name" value="WHIM1"/>
    <property type="match status" value="1"/>
</dbReference>
<keyword evidence="9" id="KW-0539">Nucleus</keyword>
<dbReference type="AlphaFoldDB" id="A0ABD0ZJV9"/>
<dbReference type="PANTHER" id="PTHR31169">
    <property type="entry name" value="OS05G0300700 PROTEIN"/>
    <property type="match status" value="1"/>
</dbReference>
<feature type="region of interest" description="Disordered" evidence="11">
    <location>
        <begin position="169"/>
        <end position="225"/>
    </location>
</feature>
<evidence type="ECO:0000256" key="7">
    <source>
        <dbReference type="ARBA" id="ARBA00023015"/>
    </source>
</evidence>
<dbReference type="InterPro" id="IPR028942">
    <property type="entry name" value="WHIM1_dom"/>
</dbReference>
<evidence type="ECO:0000256" key="1">
    <source>
        <dbReference type="ARBA" id="ARBA00004123"/>
    </source>
</evidence>
<keyword evidence="7" id="KW-0805">Transcription regulation</keyword>
<accession>A0ABD0ZJV9</accession>
<dbReference type="EMBL" id="JBANAX010000755">
    <property type="protein sequence ID" value="KAL1194316.1"/>
    <property type="molecule type" value="Genomic_DNA"/>
</dbReference>
<evidence type="ECO:0000313" key="14">
    <source>
        <dbReference type="Proteomes" id="UP001558713"/>
    </source>
</evidence>
<name>A0ABD0ZJV9_CARAN</name>
<dbReference type="SMART" id="SM00571">
    <property type="entry name" value="DDT"/>
    <property type="match status" value="1"/>
</dbReference>
<dbReference type="InterPro" id="IPR040221">
    <property type="entry name" value="CDCA7/CDA7L"/>
</dbReference>
<dbReference type="Pfam" id="PF10497">
    <property type="entry name" value="zf-4CXXC_R1"/>
    <property type="match status" value="1"/>
</dbReference>
<dbReference type="PROSITE" id="PS50827">
    <property type="entry name" value="DDT"/>
    <property type="match status" value="1"/>
</dbReference>
<keyword evidence="4" id="KW-1017">Isopeptide bond</keyword>
<feature type="domain" description="DDT" evidence="12">
    <location>
        <begin position="268"/>
        <end position="333"/>
    </location>
</feature>
<evidence type="ECO:0000256" key="6">
    <source>
        <dbReference type="ARBA" id="ARBA00022843"/>
    </source>
</evidence>
<dbReference type="Proteomes" id="UP001558713">
    <property type="component" value="Unassembled WGS sequence"/>
</dbReference>
<evidence type="ECO:0000256" key="3">
    <source>
        <dbReference type="ARBA" id="ARBA00022490"/>
    </source>
</evidence>
<feature type="compositionally biased region" description="Basic and acidic residues" evidence="11">
    <location>
        <begin position="210"/>
        <end position="225"/>
    </location>
</feature>
<keyword evidence="10" id="KW-0175">Coiled coil</keyword>
<reference evidence="13 14" key="1">
    <citation type="submission" date="2024-04" db="EMBL/GenBank/DDBJ databases">
        <title>Genome assembly C_amara_ONT_v2.</title>
        <authorList>
            <person name="Yant L."/>
            <person name="Moore C."/>
            <person name="Slenker M."/>
        </authorList>
    </citation>
    <scope>NUCLEOTIDE SEQUENCE [LARGE SCALE GENOMIC DNA]</scope>
    <source>
        <tissue evidence="13">Leaf</tissue>
    </source>
</reference>
<comment type="subcellular location">
    <subcellularLocation>
        <location evidence="2">Cytoplasm</location>
    </subcellularLocation>
    <subcellularLocation>
        <location evidence="1">Nucleus</location>
    </subcellularLocation>
</comment>
<keyword evidence="14" id="KW-1185">Reference proteome</keyword>
<evidence type="ECO:0000256" key="4">
    <source>
        <dbReference type="ARBA" id="ARBA00022499"/>
    </source>
</evidence>
<evidence type="ECO:0000256" key="2">
    <source>
        <dbReference type="ARBA" id="ARBA00004496"/>
    </source>
</evidence>
<comment type="caution">
    <text evidence="13">The sequence shown here is derived from an EMBL/GenBank/DDBJ whole genome shotgun (WGS) entry which is preliminary data.</text>
</comment>
<dbReference type="GO" id="GO:0005634">
    <property type="term" value="C:nucleus"/>
    <property type="evidence" value="ECO:0007669"/>
    <property type="project" value="UniProtKB-SubCell"/>
</dbReference>
<keyword evidence="8" id="KW-0804">Transcription</keyword>
<sequence length="567" mass="63618">MAVLNQLEETPNQIEETPNQIEAMIDGSSKAKACHQCRQKRTDLFGSCVTQKKHGTCPLKFCTKCLKNRYGEDSEEVALKIDWVCPKCREECNCSNCRKKRGQKPTGILVHTAKNSGCSSVSEFLKTDGSEKYFYKKKAKTESVVVAAPPELESVVVASPLELDQENAVEDKPVSIKRSKKTKPEELKDINNGCSNENAAVEKSSPKKIKISDSVHEKTAAKDVKENNKAGKIRRTKPALKRKEEDQVEVKLPQGNSSITVVGIDLPPEDVGNVFQFLEFCSAFGEALELRKGQAECVIRELFSGRSRTRQQYSTLTQMILRLLTVLLESRGETSVDLSATDATWFTELGECLSTSEVKLEDFPPEIFEKGISHYENLNSSKKLKLLNFLCDEMLGTSLIKSCIDKQNLESVTRKKEAKEKINAAKEKEKQLKQKLQDELAKAVTEKNGIPLTITERDAIVSPINAEAKEVHSEMKKAMEMLPKKSQGSDNTVRTSPVEVDDNGLIFWRFKSYNDGQNILLQDLGSRSEVSPQGKWFSFSSEQTPEVEKYISNIRMKRRRAKTIISS</sequence>
<evidence type="ECO:0000313" key="13">
    <source>
        <dbReference type="EMBL" id="KAL1194316.1"/>
    </source>
</evidence>
<dbReference type="InterPro" id="IPR018866">
    <property type="entry name" value="Znf-4CXXC_R1"/>
</dbReference>
<evidence type="ECO:0000259" key="12">
    <source>
        <dbReference type="PROSITE" id="PS50827"/>
    </source>
</evidence>
<feature type="coiled-coil region" evidence="10">
    <location>
        <begin position="408"/>
        <end position="446"/>
    </location>
</feature>
<evidence type="ECO:0000256" key="10">
    <source>
        <dbReference type="SAM" id="Coils"/>
    </source>
</evidence>
<dbReference type="InterPro" id="IPR018501">
    <property type="entry name" value="DDT_dom"/>
</dbReference>
<evidence type="ECO:0000256" key="8">
    <source>
        <dbReference type="ARBA" id="ARBA00023163"/>
    </source>
</evidence>
<keyword evidence="3" id="KW-0963">Cytoplasm</keyword>
<protein>
    <recommendedName>
        <fullName evidence="12">DDT domain-containing protein</fullName>
    </recommendedName>
</protein>
<evidence type="ECO:0000256" key="5">
    <source>
        <dbReference type="ARBA" id="ARBA00022553"/>
    </source>
</evidence>
<keyword evidence="5" id="KW-0597">Phosphoprotein</keyword>
<proteinExistence type="predicted"/>
<evidence type="ECO:0000256" key="9">
    <source>
        <dbReference type="ARBA" id="ARBA00023242"/>
    </source>
</evidence>
<dbReference type="PANTHER" id="PTHR31169:SF8">
    <property type="entry name" value="ZINC-FINGER DOMAIN OF MONOAMINE-OXIDASE A REPRESSOR R1 PROTEIN"/>
    <property type="match status" value="1"/>
</dbReference>
<dbReference type="GO" id="GO:0005737">
    <property type="term" value="C:cytoplasm"/>
    <property type="evidence" value="ECO:0007669"/>
    <property type="project" value="UniProtKB-SubCell"/>
</dbReference>
<keyword evidence="6" id="KW-0832">Ubl conjugation</keyword>
<organism evidence="13 14">
    <name type="scientific">Cardamine amara subsp. amara</name>
    <dbReference type="NCBI Taxonomy" id="228776"/>
    <lineage>
        <taxon>Eukaryota</taxon>
        <taxon>Viridiplantae</taxon>
        <taxon>Streptophyta</taxon>
        <taxon>Embryophyta</taxon>
        <taxon>Tracheophyta</taxon>
        <taxon>Spermatophyta</taxon>
        <taxon>Magnoliopsida</taxon>
        <taxon>eudicotyledons</taxon>
        <taxon>Gunneridae</taxon>
        <taxon>Pentapetalae</taxon>
        <taxon>rosids</taxon>
        <taxon>malvids</taxon>
        <taxon>Brassicales</taxon>
        <taxon>Brassicaceae</taxon>
        <taxon>Cardamineae</taxon>
        <taxon>Cardamine</taxon>
    </lineage>
</organism>
<gene>
    <name evidence="13" type="ORF">V5N11_003914</name>
</gene>
<evidence type="ECO:0000256" key="11">
    <source>
        <dbReference type="SAM" id="MobiDB-lite"/>
    </source>
</evidence>